<evidence type="ECO:0000313" key="1">
    <source>
        <dbReference type="EMBL" id="MDT9680857.1"/>
    </source>
</evidence>
<keyword evidence="2" id="KW-1185">Reference proteome</keyword>
<reference evidence="1 2" key="1">
    <citation type="submission" date="2023-09" db="EMBL/GenBank/DDBJ databases">
        <title>Streptomyces sp. nov.: A antagonism against Alternaria gaisen Producing Streptochlin, Isolated from Tamarix root soil.</title>
        <authorList>
            <person name="Chen Y."/>
        </authorList>
    </citation>
    <scope>NUCLEOTIDE SEQUENCE [LARGE SCALE GENOMIC DNA]</scope>
    <source>
        <strain evidence="1 2">TRM76323</strain>
    </source>
</reference>
<comment type="caution">
    <text evidence="1">The sequence shown here is derived from an EMBL/GenBank/DDBJ whole genome shotgun (WGS) entry which is preliminary data.</text>
</comment>
<gene>
    <name evidence="1" type="ORF">RND61_01950</name>
</gene>
<organism evidence="1 2">
    <name type="scientific">Streptomyces tamarix</name>
    <dbReference type="NCBI Taxonomy" id="3078565"/>
    <lineage>
        <taxon>Bacteria</taxon>
        <taxon>Bacillati</taxon>
        <taxon>Actinomycetota</taxon>
        <taxon>Actinomycetes</taxon>
        <taxon>Kitasatosporales</taxon>
        <taxon>Streptomycetaceae</taxon>
        <taxon>Streptomyces</taxon>
    </lineage>
</organism>
<evidence type="ECO:0000313" key="2">
    <source>
        <dbReference type="Proteomes" id="UP001250181"/>
    </source>
</evidence>
<evidence type="ECO:0008006" key="3">
    <source>
        <dbReference type="Google" id="ProtNLM"/>
    </source>
</evidence>
<dbReference type="Proteomes" id="UP001250181">
    <property type="component" value="Unassembled WGS sequence"/>
</dbReference>
<dbReference type="RefSeq" id="WP_315875845.1">
    <property type="nucleotide sequence ID" value="NZ_JAWCTQ010000001.1"/>
</dbReference>
<sequence length="79" mass="8778">MSDEEALDAGTVALDERTGRVGRVVDRLGPHVQLRSLGDGVEWNADPDHVRPVTPEDRLKVRLAETNARSRISYGRNMP</sequence>
<accession>A0ABU3QER2</accession>
<protein>
    <recommendedName>
        <fullName evidence="3">PRC-barrel domain-containing protein</fullName>
    </recommendedName>
</protein>
<name>A0ABU3QER2_9ACTN</name>
<proteinExistence type="predicted"/>
<dbReference type="EMBL" id="JAWCTQ010000001">
    <property type="protein sequence ID" value="MDT9680857.1"/>
    <property type="molecule type" value="Genomic_DNA"/>
</dbReference>